<dbReference type="PANTHER" id="PTHR30511:SF0">
    <property type="entry name" value="ALANINE RACEMASE, CATABOLIC-RELATED"/>
    <property type="match status" value="1"/>
</dbReference>
<dbReference type="SUPFAM" id="SSF51419">
    <property type="entry name" value="PLP-binding barrel"/>
    <property type="match status" value="1"/>
</dbReference>
<comment type="similarity">
    <text evidence="4">Belongs to the alanine racemase family.</text>
</comment>
<comment type="pathway">
    <text evidence="4">Amino-acid biosynthesis; D-alanine biosynthesis; D-alanine from L-alanine: step 1/1.</text>
</comment>
<evidence type="ECO:0000256" key="1">
    <source>
        <dbReference type="ARBA" id="ARBA00001933"/>
    </source>
</evidence>
<dbReference type="Gene3D" id="2.40.37.10">
    <property type="entry name" value="Lyase, Ornithine Decarboxylase, Chain A, domain 1"/>
    <property type="match status" value="1"/>
</dbReference>
<evidence type="ECO:0000256" key="3">
    <source>
        <dbReference type="ARBA" id="ARBA00023235"/>
    </source>
</evidence>
<feature type="binding site" evidence="4">
    <location>
        <position position="141"/>
    </location>
    <ligand>
        <name>substrate</name>
    </ligand>
</feature>
<keyword evidence="7" id="KW-1185">Reference proteome</keyword>
<comment type="cofactor">
    <cofactor evidence="1 4">
        <name>pyridoxal 5'-phosphate</name>
        <dbReference type="ChEBI" id="CHEBI:597326"/>
    </cofactor>
</comment>
<feature type="active site" description="Proton acceptor; specific for D-alanine" evidence="4">
    <location>
        <position position="44"/>
    </location>
</feature>
<dbReference type="GO" id="GO:0008784">
    <property type="term" value="F:alanine racemase activity"/>
    <property type="evidence" value="ECO:0007669"/>
    <property type="project" value="UniProtKB-EC"/>
</dbReference>
<dbReference type="Pfam" id="PF01168">
    <property type="entry name" value="Ala_racemase_N"/>
    <property type="match status" value="1"/>
</dbReference>
<dbReference type="CDD" id="cd00430">
    <property type="entry name" value="PLPDE_III_AR"/>
    <property type="match status" value="1"/>
</dbReference>
<dbReference type="PRINTS" id="PR00992">
    <property type="entry name" value="ALARACEMASE"/>
</dbReference>
<proteinExistence type="inferred from homology"/>
<keyword evidence="3 4" id="KW-0413">Isomerase</keyword>
<dbReference type="Proteomes" id="UP001597297">
    <property type="component" value="Unassembled WGS sequence"/>
</dbReference>
<evidence type="ECO:0000313" key="7">
    <source>
        <dbReference type="Proteomes" id="UP001597297"/>
    </source>
</evidence>
<dbReference type="SUPFAM" id="SSF50621">
    <property type="entry name" value="Alanine racemase C-terminal domain-like"/>
    <property type="match status" value="1"/>
</dbReference>
<dbReference type="InterPro" id="IPR009006">
    <property type="entry name" value="Ala_racemase/Decarboxylase_C"/>
</dbReference>
<dbReference type="HAMAP" id="MF_01201">
    <property type="entry name" value="Ala_racemase"/>
    <property type="match status" value="1"/>
</dbReference>
<dbReference type="PANTHER" id="PTHR30511">
    <property type="entry name" value="ALANINE RACEMASE"/>
    <property type="match status" value="1"/>
</dbReference>
<name>A0ABW5DZG5_9BACT</name>
<evidence type="ECO:0000256" key="4">
    <source>
        <dbReference type="HAMAP-Rule" id="MF_01201"/>
    </source>
</evidence>
<dbReference type="RefSeq" id="WP_377092641.1">
    <property type="nucleotide sequence ID" value="NZ_JBHSJM010000001.1"/>
</dbReference>
<sequence length="366" mass="40556">MQTRLKTETISPPRTWAEINLSALKHNLSFVRQHSEQQVMAVLKAGAYGHGIEQIAKALDSEHLAYFGVASVIEARKLKNAKIQTPIYLLGPTFPEERQEIVEQRWVASISTLEEAQHFNSLNRGCEKLVVHITFDTGMGRGGFLPSALHSAIDQIQALPNLHLAGIGSHLPSADEDREFTLRQFSQFESAVSNCKLEYLHLSNSAGLLDYQSKVTNLVRPGLMLYGISPIARYQELLQPVMQLKSRVSLVRTLPAGHGISYGRETILKQDTRVATIGAGYGDGLPRALSGNNAEVLIRGKRCPLLGRVTMDQIMVDVSKLPVCEPGDEVELFGKQILVSEIAKKARMIPWEVLTGITPRVTRIYQ</sequence>
<protein>
    <recommendedName>
        <fullName evidence="4">Alanine racemase</fullName>
        <ecNumber evidence="4">5.1.1.1</ecNumber>
    </recommendedName>
</protein>
<dbReference type="EC" id="5.1.1.1" evidence="4"/>
<dbReference type="NCBIfam" id="TIGR00492">
    <property type="entry name" value="alr"/>
    <property type="match status" value="1"/>
</dbReference>
<dbReference type="InterPro" id="IPR029066">
    <property type="entry name" value="PLP-binding_barrel"/>
</dbReference>
<evidence type="ECO:0000259" key="5">
    <source>
        <dbReference type="SMART" id="SM01005"/>
    </source>
</evidence>
<evidence type="ECO:0000313" key="6">
    <source>
        <dbReference type="EMBL" id="MFD2275422.1"/>
    </source>
</evidence>
<comment type="function">
    <text evidence="4">Catalyzes the interconversion of L-alanine and D-alanine. May also act on other amino acids.</text>
</comment>
<reference evidence="7" key="1">
    <citation type="journal article" date="2019" name="Int. J. Syst. Evol. Microbiol.">
        <title>The Global Catalogue of Microorganisms (GCM) 10K type strain sequencing project: providing services to taxonomists for standard genome sequencing and annotation.</title>
        <authorList>
            <consortium name="The Broad Institute Genomics Platform"/>
            <consortium name="The Broad Institute Genome Sequencing Center for Infectious Disease"/>
            <person name="Wu L."/>
            <person name="Ma J."/>
        </authorList>
    </citation>
    <scope>NUCLEOTIDE SEQUENCE [LARGE SCALE GENOMIC DNA]</scope>
    <source>
        <strain evidence="7">JCM 16545</strain>
    </source>
</reference>
<dbReference type="EMBL" id="JBHUJC010000010">
    <property type="protein sequence ID" value="MFD2275422.1"/>
    <property type="molecule type" value="Genomic_DNA"/>
</dbReference>
<feature type="modified residue" description="N6-(pyridoxal phosphate)lysine" evidence="4">
    <location>
        <position position="44"/>
    </location>
</feature>
<dbReference type="Pfam" id="PF00842">
    <property type="entry name" value="Ala_racemase_C"/>
    <property type="match status" value="1"/>
</dbReference>
<keyword evidence="2 4" id="KW-0663">Pyridoxal phosphate</keyword>
<dbReference type="SMART" id="SM01005">
    <property type="entry name" value="Ala_racemase_C"/>
    <property type="match status" value="1"/>
</dbReference>
<feature type="active site" description="Proton acceptor; specific for L-alanine" evidence="4">
    <location>
        <position position="262"/>
    </location>
</feature>
<dbReference type="InterPro" id="IPR000821">
    <property type="entry name" value="Ala_racemase"/>
</dbReference>
<feature type="domain" description="Alanine racemase C-terminal" evidence="5">
    <location>
        <begin position="241"/>
        <end position="366"/>
    </location>
</feature>
<evidence type="ECO:0000256" key="2">
    <source>
        <dbReference type="ARBA" id="ARBA00022898"/>
    </source>
</evidence>
<comment type="catalytic activity">
    <reaction evidence="4">
        <text>L-alanine = D-alanine</text>
        <dbReference type="Rhea" id="RHEA:20249"/>
        <dbReference type="ChEBI" id="CHEBI:57416"/>
        <dbReference type="ChEBI" id="CHEBI:57972"/>
        <dbReference type="EC" id="5.1.1.1"/>
    </reaction>
</comment>
<dbReference type="Gene3D" id="3.20.20.10">
    <property type="entry name" value="Alanine racemase"/>
    <property type="match status" value="1"/>
</dbReference>
<dbReference type="InterPro" id="IPR011079">
    <property type="entry name" value="Ala_racemase_C"/>
</dbReference>
<feature type="binding site" evidence="4">
    <location>
        <position position="311"/>
    </location>
    <ligand>
        <name>substrate</name>
    </ligand>
</feature>
<comment type="caution">
    <text evidence="6">The sequence shown here is derived from an EMBL/GenBank/DDBJ whole genome shotgun (WGS) entry which is preliminary data.</text>
</comment>
<gene>
    <name evidence="6" type="primary">alr</name>
    <name evidence="6" type="ORF">ACFSQZ_02970</name>
</gene>
<organism evidence="6 7">
    <name type="scientific">Rubritalea spongiae</name>
    <dbReference type="NCBI Taxonomy" id="430797"/>
    <lineage>
        <taxon>Bacteria</taxon>
        <taxon>Pseudomonadati</taxon>
        <taxon>Verrucomicrobiota</taxon>
        <taxon>Verrucomicrobiia</taxon>
        <taxon>Verrucomicrobiales</taxon>
        <taxon>Rubritaleaceae</taxon>
        <taxon>Rubritalea</taxon>
    </lineage>
</organism>
<accession>A0ABW5DZG5</accession>
<dbReference type="InterPro" id="IPR001608">
    <property type="entry name" value="Ala_racemase_N"/>
</dbReference>